<name>A0A9P9IAL8_9PLEO</name>
<dbReference type="InterPro" id="IPR052574">
    <property type="entry name" value="CDIRP"/>
</dbReference>
<proteinExistence type="predicted"/>
<gene>
    <name evidence="4" type="ORF">B0J11DRAFT_496705</name>
</gene>
<feature type="compositionally biased region" description="Polar residues" evidence="3">
    <location>
        <begin position="592"/>
        <end position="611"/>
    </location>
</feature>
<dbReference type="SUPFAM" id="SSF52058">
    <property type="entry name" value="L domain-like"/>
    <property type="match status" value="1"/>
</dbReference>
<accession>A0A9P9IAL8</accession>
<feature type="region of interest" description="Disordered" evidence="3">
    <location>
        <begin position="1091"/>
        <end position="1112"/>
    </location>
</feature>
<feature type="compositionally biased region" description="Polar residues" evidence="3">
    <location>
        <begin position="323"/>
        <end position="340"/>
    </location>
</feature>
<feature type="region of interest" description="Disordered" evidence="3">
    <location>
        <begin position="806"/>
        <end position="847"/>
    </location>
</feature>
<feature type="compositionally biased region" description="Basic and acidic residues" evidence="3">
    <location>
        <begin position="235"/>
        <end position="247"/>
    </location>
</feature>
<dbReference type="SMART" id="SM00369">
    <property type="entry name" value="LRR_TYP"/>
    <property type="match status" value="4"/>
</dbReference>
<dbReference type="GO" id="GO:0031028">
    <property type="term" value="P:septation initiation signaling"/>
    <property type="evidence" value="ECO:0007669"/>
    <property type="project" value="TreeGrafter"/>
</dbReference>
<feature type="compositionally biased region" description="Basic and acidic residues" evidence="3">
    <location>
        <begin position="128"/>
        <end position="142"/>
    </location>
</feature>
<dbReference type="PROSITE" id="PS51450">
    <property type="entry name" value="LRR"/>
    <property type="match status" value="3"/>
</dbReference>
<keyword evidence="1" id="KW-0433">Leucine-rich repeat</keyword>
<keyword evidence="5" id="KW-1185">Reference proteome</keyword>
<feature type="compositionally biased region" description="Low complexity" evidence="3">
    <location>
        <begin position="249"/>
        <end position="261"/>
    </location>
</feature>
<dbReference type="EMBL" id="JAGMWT010000017">
    <property type="protein sequence ID" value="KAH7114333.1"/>
    <property type="molecule type" value="Genomic_DNA"/>
</dbReference>
<dbReference type="Proteomes" id="UP000700596">
    <property type="component" value="Unassembled WGS sequence"/>
</dbReference>
<dbReference type="OrthoDB" id="7451790at2759"/>
<dbReference type="InterPro" id="IPR003591">
    <property type="entry name" value="Leu-rich_rpt_typical-subtyp"/>
</dbReference>
<feature type="compositionally biased region" description="Basic and acidic residues" evidence="3">
    <location>
        <begin position="992"/>
        <end position="1007"/>
    </location>
</feature>
<feature type="region of interest" description="Disordered" evidence="3">
    <location>
        <begin position="917"/>
        <end position="956"/>
    </location>
</feature>
<keyword evidence="2" id="KW-0677">Repeat</keyword>
<dbReference type="PANTHER" id="PTHR47566">
    <property type="match status" value="1"/>
</dbReference>
<protein>
    <submittedName>
        <fullName evidence="4">Uncharacterized protein</fullName>
    </submittedName>
</protein>
<feature type="region of interest" description="Disordered" evidence="3">
    <location>
        <begin position="311"/>
        <end position="358"/>
    </location>
</feature>
<sequence>MKPWLEDLSEEWVAQPAPSVEVPNVPSPSATQSAQSVPPKPRSLLPRMRHSSGSFSEINLRQVAKDLKPPKQRSVLNERSLSDNNIPLSSDTADPTPATDAGSSLGASSSGSVIHNGTMEIGSVVRSPNKDQAEHNTPEWRRRLLQGDVGYKDQKDLFSPMGLENIFQKPNGESSAQPKQRKTKLGLLKDLGAMPSSPPPWPSSVHAGGVNQNEEDPSDALNHSRNDSDAYVSKLQDKDVWKRERSENPSSDPFSPSLSFVPVGPRTVSGQIEFENENFSPVYLTTNLKVGTQAKAIPDFTGSQLAHRLRQIGSPPPTIDVQPASNDNSAHQSQNDSSFSRLHDDSLPADLPAGTPDLADIGKFVEMRRGGYSRDGSFRRRPLSPSPQAKIASRRILPNTSSPEKSSPIKLPPSAPSPPLSPVTPRRQRQSEHLSPERAQTSGSPLKLFDAHDTFTSNRLQRRLSQLEYRSEKTTTNDTKSETTKTVQQSSRLTSVEEVSIHKVAAGVQEDESVDLEKFGQGHLDEYEFPDQISADCSQLSFADDSAPENSPSMDVAPPGSRQPRQFVCDGSPQSRKVSRNKRQGLIRVSNPFRSSSQSNRDQPRNLSSFVARSKGEKSPEQEYAEGKRGPTSPFKDPTPKRRRTLHSVDDSDDSIYAQDLVPVQDSHAAMQSVIGRKRKDARHEQSINVADPDVLARRHILRPRNPTPSQRRRDEIHAEIMEATEAFLLSSPKLNTIRERLDSSINEDVPQQTQRATDIANEVAEFNLHRAQPVRDESRKRSVTTQDFLDEAVKIMDYIRARGRPTSALESLEETDSELPATGDLSEFSPTPLTFSRPASREGRLSEWREPNKRILDPTVINHLRKYQDQDSENFMGSSMPSLRIPTFQNGGAAEGNSIIVEQDNIRITDNLDRHKQTSYGEDGPSSQPRTNGTHPSTGSSLAQTIVTNTSRRSEHVTTIAAERVAHLIPEQIAGMNFDREKGIWVRQKSPSKEHPPGEDICSTHESEEDPFDLIPDLSVNETEELMRNSGSPSRQQAMAETLLEDTEVIPEDTQPRPVTREGRQIPVADTSSIPSKASNFAWSFPKTETRATSWSDQGTRKGSIQKLQQPPATFSIPESDELDVEHEIKYFEGRGTGQSVVQNAQIRDITFSIEEHDFAEQSDHVECSSPQKTSPQKSGSSAIRHNHHTTKPVWRGAQSLPHSRKPMKVQEGELSILEDLPTRNYTMQLSMNVTAPRFGNHEQNGMLAAPSSPSKGDATFMLSDLPEFTLHQVDECELPDRIVVKHDGARFSKALEDRYALGTADLVKALQDVEPDEPYWEDLRDLDLHGKGLVNLYRLDEFCYRVESLDVSDNNISHIKGIPFTVRRLFARNNSLTGLTSWASLMNLQQLDISSNEIDSLDGLGELLHLRVLKIDNNKLQSLDGIMHLDGLMELSASGNQISSIDFARANLKSITDLNLRGNCITEVRNLHCLPQLQHLDLDENSIDHFPHFDIAGSRCKSLRSLRLAHNKMHSLNVDSYCPSIESLHVDGNALVQIDGLDRLRRLRTLSAREQILDEPLESDGNVTNLFRNSDVRNLYISINPSHSLGISQHMMNLQRLELASMGLKELPEDFGLLTPNIRSINLNFNSIKDLRPLLNIKRLTELLVVGNKLGRLRTNLAVLGKLATLTKLDMRDNPLTLRFYAPAVETRIMSLRRQPIEEESTDRFVLPDGDADVDMQYVQRLDFETRLRRRVQEILLCTNCKNLKECDGIPFDRSRILVKDEIWERLLRLGVVKKMEAALESFQSER</sequence>
<evidence type="ECO:0000256" key="2">
    <source>
        <dbReference type="ARBA" id="ARBA00022737"/>
    </source>
</evidence>
<feature type="compositionally biased region" description="Polar residues" evidence="3">
    <location>
        <begin position="1170"/>
        <end position="1185"/>
    </location>
</feature>
<dbReference type="Gene3D" id="3.80.10.10">
    <property type="entry name" value="Ribonuclease Inhibitor"/>
    <property type="match status" value="2"/>
</dbReference>
<feature type="compositionally biased region" description="Pro residues" evidence="3">
    <location>
        <begin position="410"/>
        <end position="422"/>
    </location>
</feature>
<feature type="region of interest" description="Disordered" evidence="3">
    <location>
        <begin position="989"/>
        <end position="1014"/>
    </location>
</feature>
<feature type="region of interest" description="Disordered" evidence="3">
    <location>
        <begin position="1162"/>
        <end position="1208"/>
    </location>
</feature>
<organism evidence="4 5">
    <name type="scientific">Dendryphion nanum</name>
    <dbReference type="NCBI Taxonomy" id="256645"/>
    <lineage>
        <taxon>Eukaryota</taxon>
        <taxon>Fungi</taxon>
        <taxon>Dikarya</taxon>
        <taxon>Ascomycota</taxon>
        <taxon>Pezizomycotina</taxon>
        <taxon>Dothideomycetes</taxon>
        <taxon>Pleosporomycetidae</taxon>
        <taxon>Pleosporales</taxon>
        <taxon>Torulaceae</taxon>
        <taxon>Dendryphion</taxon>
    </lineage>
</organism>
<evidence type="ECO:0000256" key="1">
    <source>
        <dbReference type="ARBA" id="ARBA00022614"/>
    </source>
</evidence>
<dbReference type="SMART" id="SM00365">
    <property type="entry name" value="LRR_SD22"/>
    <property type="match status" value="5"/>
</dbReference>
<dbReference type="GO" id="GO:0035591">
    <property type="term" value="F:signaling adaptor activity"/>
    <property type="evidence" value="ECO:0007669"/>
    <property type="project" value="TreeGrafter"/>
</dbReference>
<feature type="region of interest" description="Disordered" evidence="3">
    <location>
        <begin position="15"/>
        <end position="261"/>
    </location>
</feature>
<dbReference type="InterPro" id="IPR001611">
    <property type="entry name" value="Leu-rich_rpt"/>
</dbReference>
<feature type="compositionally biased region" description="Basic and acidic residues" evidence="3">
    <location>
        <begin position="614"/>
        <end position="629"/>
    </location>
</feature>
<feature type="compositionally biased region" description="Polar residues" evidence="3">
    <location>
        <begin position="926"/>
        <end position="952"/>
    </location>
</feature>
<reference evidence="4" key="1">
    <citation type="journal article" date="2021" name="Nat. Commun.">
        <title>Genetic determinants of endophytism in the Arabidopsis root mycobiome.</title>
        <authorList>
            <person name="Mesny F."/>
            <person name="Miyauchi S."/>
            <person name="Thiergart T."/>
            <person name="Pickel B."/>
            <person name="Atanasova L."/>
            <person name="Karlsson M."/>
            <person name="Huettel B."/>
            <person name="Barry K.W."/>
            <person name="Haridas S."/>
            <person name="Chen C."/>
            <person name="Bauer D."/>
            <person name="Andreopoulos W."/>
            <person name="Pangilinan J."/>
            <person name="LaButti K."/>
            <person name="Riley R."/>
            <person name="Lipzen A."/>
            <person name="Clum A."/>
            <person name="Drula E."/>
            <person name="Henrissat B."/>
            <person name="Kohler A."/>
            <person name="Grigoriev I.V."/>
            <person name="Martin F.M."/>
            <person name="Hacquard S."/>
        </authorList>
    </citation>
    <scope>NUCLEOTIDE SEQUENCE</scope>
    <source>
        <strain evidence="4">MPI-CAGE-CH-0243</strain>
    </source>
</reference>
<evidence type="ECO:0000256" key="3">
    <source>
        <dbReference type="SAM" id="MobiDB-lite"/>
    </source>
</evidence>
<dbReference type="GO" id="GO:0061499">
    <property type="term" value="C:outer plaque of mitotic spindle pole body"/>
    <property type="evidence" value="ECO:0007669"/>
    <property type="project" value="TreeGrafter"/>
</dbReference>
<feature type="compositionally biased region" description="Low complexity" evidence="3">
    <location>
        <begin position="101"/>
        <end position="112"/>
    </location>
</feature>
<feature type="region of interest" description="Disordered" evidence="3">
    <location>
        <begin position="467"/>
        <end position="491"/>
    </location>
</feature>
<feature type="region of interest" description="Disordered" evidence="3">
    <location>
        <begin position="542"/>
        <end position="664"/>
    </location>
</feature>
<feature type="compositionally biased region" description="Low complexity" evidence="3">
    <location>
        <begin position="16"/>
        <end position="29"/>
    </location>
</feature>
<dbReference type="GO" id="GO:1902412">
    <property type="term" value="P:regulation of mitotic cytokinesis"/>
    <property type="evidence" value="ECO:0007669"/>
    <property type="project" value="TreeGrafter"/>
</dbReference>
<comment type="caution">
    <text evidence="4">The sequence shown here is derived from an EMBL/GenBank/DDBJ whole genome shotgun (WGS) entry which is preliminary data.</text>
</comment>
<feature type="compositionally biased region" description="Polar residues" evidence="3">
    <location>
        <begin position="74"/>
        <end position="93"/>
    </location>
</feature>
<evidence type="ECO:0000313" key="5">
    <source>
        <dbReference type="Proteomes" id="UP000700596"/>
    </source>
</evidence>
<dbReference type="PANTHER" id="PTHR47566:SF1">
    <property type="entry name" value="PROTEIN NUD1"/>
    <property type="match status" value="1"/>
</dbReference>
<feature type="compositionally biased region" description="Basic and acidic residues" evidence="3">
    <location>
        <begin position="469"/>
        <end position="483"/>
    </location>
</feature>
<dbReference type="InterPro" id="IPR032675">
    <property type="entry name" value="LRR_dom_sf"/>
</dbReference>
<evidence type="ECO:0000313" key="4">
    <source>
        <dbReference type="EMBL" id="KAH7114333.1"/>
    </source>
</evidence>
<feature type="region of interest" description="Disordered" evidence="3">
    <location>
        <begin position="371"/>
        <end position="454"/>
    </location>
</feature>
<feature type="compositionally biased region" description="Polar residues" evidence="3">
    <location>
        <begin position="1092"/>
        <end position="1112"/>
    </location>
</feature>